<reference evidence="1" key="1">
    <citation type="submission" date="2019-03" db="EMBL/GenBank/DDBJ databases">
        <title>Single cell metagenomics reveals metabolic interactions within the superorganism composed of flagellate Streblomastix strix and complex community of Bacteroidetes bacteria on its surface.</title>
        <authorList>
            <person name="Treitli S.C."/>
            <person name="Kolisko M."/>
            <person name="Husnik F."/>
            <person name="Keeling P."/>
            <person name="Hampl V."/>
        </authorList>
    </citation>
    <scope>NUCLEOTIDE SEQUENCE</scope>
    <source>
        <strain evidence="1">STM</strain>
    </source>
</reference>
<proteinExistence type="predicted"/>
<comment type="caution">
    <text evidence="1">The sequence shown here is derived from an EMBL/GenBank/DDBJ whole genome shotgun (WGS) entry which is preliminary data.</text>
</comment>
<dbReference type="AlphaFoldDB" id="A0A5J4S9K5"/>
<protein>
    <submittedName>
        <fullName evidence="1">DNA polymerase III subunit delta</fullName>
    </submittedName>
</protein>
<accession>A0A5J4S9K5</accession>
<evidence type="ECO:0000313" key="1">
    <source>
        <dbReference type="EMBL" id="KAA6342839.1"/>
    </source>
</evidence>
<organism evidence="1">
    <name type="scientific">termite gut metagenome</name>
    <dbReference type="NCBI Taxonomy" id="433724"/>
    <lineage>
        <taxon>unclassified sequences</taxon>
        <taxon>metagenomes</taxon>
        <taxon>organismal metagenomes</taxon>
    </lineage>
</organism>
<gene>
    <name evidence="1" type="ORF">EZS27_009452</name>
</gene>
<name>A0A5J4S9K5_9ZZZZ</name>
<sequence>MLGLRTTWQAREYILAMKKYSGIKTMQIIGEIRYADAKSKGVGNHSTSNEDILRELIFKILH</sequence>
<dbReference type="EMBL" id="SNRY01000303">
    <property type="protein sequence ID" value="KAA6342839.1"/>
    <property type="molecule type" value="Genomic_DNA"/>
</dbReference>